<accession>A0A6V8LC65</accession>
<protein>
    <recommendedName>
        <fullName evidence="4">Lipoprotein</fullName>
    </recommendedName>
</protein>
<feature type="chain" id="PRO_5028907318" description="Lipoprotein" evidence="1">
    <location>
        <begin position="30"/>
        <end position="271"/>
    </location>
</feature>
<reference evidence="2 3" key="1">
    <citation type="submission" date="2020-03" db="EMBL/GenBank/DDBJ databases">
        <title>Whole genome shotgun sequence of Phytohabitans rumicis NBRC 108638.</title>
        <authorList>
            <person name="Komaki H."/>
            <person name="Tamura T."/>
        </authorList>
    </citation>
    <scope>NUCLEOTIDE SEQUENCE [LARGE SCALE GENOMIC DNA]</scope>
    <source>
        <strain evidence="2 3">NBRC 108638</strain>
    </source>
</reference>
<proteinExistence type="predicted"/>
<evidence type="ECO:0008006" key="4">
    <source>
        <dbReference type="Google" id="ProtNLM"/>
    </source>
</evidence>
<keyword evidence="1" id="KW-0732">Signal</keyword>
<feature type="signal peptide" evidence="1">
    <location>
        <begin position="1"/>
        <end position="29"/>
    </location>
</feature>
<dbReference type="EMBL" id="BLPG01000001">
    <property type="protein sequence ID" value="GFJ90275.1"/>
    <property type="molecule type" value="Genomic_DNA"/>
</dbReference>
<evidence type="ECO:0000256" key="1">
    <source>
        <dbReference type="SAM" id="SignalP"/>
    </source>
</evidence>
<evidence type="ECO:0000313" key="2">
    <source>
        <dbReference type="EMBL" id="GFJ90275.1"/>
    </source>
</evidence>
<gene>
    <name evidence="2" type="ORF">Prum_039170</name>
</gene>
<evidence type="ECO:0000313" key="3">
    <source>
        <dbReference type="Proteomes" id="UP000482960"/>
    </source>
</evidence>
<dbReference type="Proteomes" id="UP000482960">
    <property type="component" value="Unassembled WGS sequence"/>
</dbReference>
<reference evidence="2 3" key="2">
    <citation type="submission" date="2020-03" db="EMBL/GenBank/DDBJ databases">
        <authorList>
            <person name="Ichikawa N."/>
            <person name="Kimura A."/>
            <person name="Kitahashi Y."/>
            <person name="Uohara A."/>
        </authorList>
    </citation>
    <scope>NUCLEOTIDE SEQUENCE [LARGE SCALE GENOMIC DNA]</scope>
    <source>
        <strain evidence="2 3">NBRC 108638</strain>
    </source>
</reference>
<organism evidence="2 3">
    <name type="scientific">Phytohabitans rumicis</name>
    <dbReference type="NCBI Taxonomy" id="1076125"/>
    <lineage>
        <taxon>Bacteria</taxon>
        <taxon>Bacillati</taxon>
        <taxon>Actinomycetota</taxon>
        <taxon>Actinomycetes</taxon>
        <taxon>Micromonosporales</taxon>
        <taxon>Micromonosporaceae</taxon>
    </lineage>
</organism>
<name>A0A6V8LC65_9ACTN</name>
<comment type="caution">
    <text evidence="2">The sequence shown here is derived from an EMBL/GenBank/DDBJ whole genome shotgun (WGS) entry which is preliminary data.</text>
</comment>
<keyword evidence="3" id="KW-1185">Reference proteome</keyword>
<dbReference type="RefSeq" id="WP_173077662.1">
    <property type="nucleotide sequence ID" value="NZ_BAABJB010000024.1"/>
</dbReference>
<sequence>MKGKLLRGAVAAILAATIGATGAVQPAQAANPPCEYVVCPDDMPPAGPMVDFVFAVFNLIKGGASAANIHALIQVVLAASSQATNEVIVHIDSYAAEAARSAAISASRDFADFDQIRQDDLVLDQWAREVGHKATDVKGMLNAVEDRRAADQMGHAVHKLYPIGLTGYEFAGLRNSYASLLHDYIEVTDKIIRDLAPVCSYSDVPLAPPSMWVVERHHTCTAADGKTATGVETLAGGVAVGEAVNLDQLKVDAARDSSWLVAVRIRPTLTS</sequence>
<dbReference type="AlphaFoldDB" id="A0A6V8LC65"/>